<protein>
    <submittedName>
        <fullName evidence="1">Uncharacterized protein</fullName>
    </submittedName>
</protein>
<evidence type="ECO:0000313" key="3">
    <source>
        <dbReference type="Proteomes" id="UP000676336"/>
    </source>
</evidence>
<feature type="non-terminal residue" evidence="1">
    <location>
        <position position="80"/>
    </location>
</feature>
<feature type="non-terminal residue" evidence="1">
    <location>
        <position position="1"/>
    </location>
</feature>
<sequence>GLYAAVSILKILGGDALPFAYDSMMNVLKEHFPMDMNFLEMLSSSMTNAFDELSQIRIQDANPLPIEEKRRKNSPPKFYV</sequence>
<gene>
    <name evidence="1" type="ORF">SMN809_LOCUS38407</name>
    <name evidence="2" type="ORF">SMN809_LOCUS45291</name>
</gene>
<comment type="caution">
    <text evidence="1">The sequence shown here is derived from an EMBL/GenBank/DDBJ whole genome shotgun (WGS) entry which is preliminary data.</text>
</comment>
<organism evidence="1 3">
    <name type="scientific">Rotaria magnacalcarata</name>
    <dbReference type="NCBI Taxonomy" id="392030"/>
    <lineage>
        <taxon>Eukaryota</taxon>
        <taxon>Metazoa</taxon>
        <taxon>Spiralia</taxon>
        <taxon>Gnathifera</taxon>
        <taxon>Rotifera</taxon>
        <taxon>Eurotatoria</taxon>
        <taxon>Bdelloidea</taxon>
        <taxon>Philodinida</taxon>
        <taxon>Philodinidae</taxon>
        <taxon>Rotaria</taxon>
    </lineage>
</organism>
<dbReference type="EMBL" id="CAJOBI010138032">
    <property type="protein sequence ID" value="CAF4754795.1"/>
    <property type="molecule type" value="Genomic_DNA"/>
</dbReference>
<dbReference type="AlphaFoldDB" id="A0A8S2YW71"/>
<name>A0A8S2YW71_9BILA</name>
<dbReference type="Proteomes" id="UP000676336">
    <property type="component" value="Unassembled WGS sequence"/>
</dbReference>
<evidence type="ECO:0000313" key="1">
    <source>
        <dbReference type="EMBL" id="CAF4584336.1"/>
    </source>
</evidence>
<dbReference type="EMBL" id="CAJOBI010100260">
    <property type="protein sequence ID" value="CAF4584336.1"/>
    <property type="molecule type" value="Genomic_DNA"/>
</dbReference>
<proteinExistence type="predicted"/>
<evidence type="ECO:0000313" key="2">
    <source>
        <dbReference type="EMBL" id="CAF4754795.1"/>
    </source>
</evidence>
<reference evidence="1" key="1">
    <citation type="submission" date="2021-02" db="EMBL/GenBank/DDBJ databases">
        <authorList>
            <person name="Nowell W R."/>
        </authorList>
    </citation>
    <scope>NUCLEOTIDE SEQUENCE</scope>
</reference>
<accession>A0A8S2YW71</accession>